<feature type="region of interest" description="Disordered" evidence="1">
    <location>
        <begin position="23"/>
        <end position="43"/>
    </location>
</feature>
<dbReference type="AlphaFoldDB" id="A6WB56"/>
<protein>
    <submittedName>
        <fullName evidence="2">Uncharacterized protein</fullName>
    </submittedName>
</protein>
<name>A6WB56_KINRD</name>
<evidence type="ECO:0000256" key="1">
    <source>
        <dbReference type="SAM" id="MobiDB-lite"/>
    </source>
</evidence>
<dbReference type="HOGENOM" id="CLU_1159862_0_0_11"/>
<gene>
    <name evidence="2" type="ordered locus">Krad_2570</name>
</gene>
<dbReference type="EMBL" id="CP000750">
    <property type="protein sequence ID" value="ABS04045.1"/>
    <property type="molecule type" value="Genomic_DNA"/>
</dbReference>
<proteinExistence type="predicted"/>
<dbReference type="KEGG" id="kra:Krad_2570"/>
<evidence type="ECO:0000313" key="2">
    <source>
        <dbReference type="EMBL" id="ABS04045.1"/>
    </source>
</evidence>
<dbReference type="STRING" id="266940.Krad_2570"/>
<dbReference type="Proteomes" id="UP000001116">
    <property type="component" value="Chromosome"/>
</dbReference>
<reference evidence="3" key="1">
    <citation type="journal article" date="2008" name="PLoS ONE">
        <title>Survival in nuclear waste, extreme resistance, and potential applications gleaned from the genome sequence of Kineococcus radiotolerans SRS30216.</title>
        <authorList>
            <person name="Bagwell C.E."/>
            <person name="Bhat S."/>
            <person name="Hawkins G.M."/>
            <person name="Smith B.W."/>
            <person name="Biswas T."/>
            <person name="Hoover T.R."/>
            <person name="Saunders E."/>
            <person name="Han C.S."/>
            <person name="Tsodikov O.V."/>
            <person name="Shimkets L.J."/>
        </authorList>
    </citation>
    <scope>NUCLEOTIDE SEQUENCE [LARGE SCALE GENOMIC DNA]</scope>
    <source>
        <strain evidence="3">ATCC BAA-149 / DSM 14245 / SRS30216</strain>
    </source>
</reference>
<feature type="compositionally biased region" description="Basic and acidic residues" evidence="1">
    <location>
        <begin position="146"/>
        <end position="157"/>
    </location>
</feature>
<feature type="region of interest" description="Disordered" evidence="1">
    <location>
        <begin position="140"/>
        <end position="207"/>
    </location>
</feature>
<keyword evidence="3" id="KW-1185">Reference proteome</keyword>
<evidence type="ECO:0000313" key="3">
    <source>
        <dbReference type="Proteomes" id="UP000001116"/>
    </source>
</evidence>
<accession>A6WB56</accession>
<sequence>MCCDGAGPACDFTVIPLPGTLMTSPLPRRRGHSHDDRPTLTDEGLELSDDLTVLRAHRQQVLSSQLLLLLVLDPEGAGSTGCLDPLTQGLILDGGNGVARAYALTQTALVLALNGPQHPEHRILRVPDAHPARSRCAVGVETPEYQGHEDADDDNRSRRPVGPQRPWARHGVGHQPIMSGSGPPGGRSPPPPWHHTAGTHGHPALGARSWTAGDVAVLPMSALRAHRAGQQLDRLPRHW</sequence>
<organism evidence="2 3">
    <name type="scientific">Kineococcus radiotolerans (strain ATCC BAA-149 / DSM 14245 / SRS30216)</name>
    <dbReference type="NCBI Taxonomy" id="266940"/>
    <lineage>
        <taxon>Bacteria</taxon>
        <taxon>Bacillati</taxon>
        <taxon>Actinomycetota</taxon>
        <taxon>Actinomycetes</taxon>
        <taxon>Kineosporiales</taxon>
        <taxon>Kineosporiaceae</taxon>
        <taxon>Kineococcus</taxon>
    </lineage>
</organism>